<reference evidence="6 7" key="1">
    <citation type="submission" date="2019-07" db="EMBL/GenBank/DDBJ databases">
        <title>Quadrisphaera sp. strain DD2A genome sequencing and assembly.</title>
        <authorList>
            <person name="Kim I."/>
        </authorList>
    </citation>
    <scope>NUCLEOTIDE SEQUENCE [LARGE SCALE GENOMIC DNA]</scope>
    <source>
        <strain evidence="6 7">DD2A</strain>
    </source>
</reference>
<evidence type="ECO:0000313" key="6">
    <source>
        <dbReference type="EMBL" id="TXR52554.1"/>
    </source>
</evidence>
<evidence type="ECO:0000313" key="7">
    <source>
        <dbReference type="Proteomes" id="UP000321234"/>
    </source>
</evidence>
<dbReference type="RefSeq" id="WP_147927984.1">
    <property type="nucleotide sequence ID" value="NZ_VKAC01000013.1"/>
</dbReference>
<evidence type="ECO:0000256" key="4">
    <source>
        <dbReference type="SAM" id="MobiDB-lite"/>
    </source>
</evidence>
<dbReference type="PANTHER" id="PTHR38445:SF10">
    <property type="entry name" value="GNTR-FAMILY TRANSCRIPTIONAL REGULATOR"/>
    <property type="match status" value="1"/>
</dbReference>
<dbReference type="GO" id="GO:0003677">
    <property type="term" value="F:DNA binding"/>
    <property type="evidence" value="ECO:0007669"/>
    <property type="project" value="UniProtKB-KW"/>
</dbReference>
<evidence type="ECO:0000256" key="2">
    <source>
        <dbReference type="ARBA" id="ARBA00023125"/>
    </source>
</evidence>
<dbReference type="Proteomes" id="UP000321234">
    <property type="component" value="Unassembled WGS sequence"/>
</dbReference>
<dbReference type="AlphaFoldDB" id="A0A5C8Z5C2"/>
<protein>
    <submittedName>
        <fullName evidence="6">GntR family transcriptional regulator</fullName>
    </submittedName>
</protein>
<evidence type="ECO:0000259" key="5">
    <source>
        <dbReference type="PROSITE" id="PS50949"/>
    </source>
</evidence>
<dbReference type="Gene3D" id="1.10.10.10">
    <property type="entry name" value="Winged helix-like DNA-binding domain superfamily/Winged helix DNA-binding domain"/>
    <property type="match status" value="1"/>
</dbReference>
<evidence type="ECO:0000256" key="3">
    <source>
        <dbReference type="ARBA" id="ARBA00023163"/>
    </source>
</evidence>
<dbReference type="SMART" id="SM00345">
    <property type="entry name" value="HTH_GNTR"/>
    <property type="match status" value="1"/>
</dbReference>
<keyword evidence="3" id="KW-0804">Transcription</keyword>
<comment type="caution">
    <text evidence="6">The sequence shown here is derived from an EMBL/GenBank/DDBJ whole genome shotgun (WGS) entry which is preliminary data.</text>
</comment>
<feature type="region of interest" description="Disordered" evidence="4">
    <location>
        <begin position="115"/>
        <end position="147"/>
    </location>
</feature>
<organism evidence="6 7">
    <name type="scientific">Quadrisphaera setariae</name>
    <dbReference type="NCBI Taxonomy" id="2593304"/>
    <lineage>
        <taxon>Bacteria</taxon>
        <taxon>Bacillati</taxon>
        <taxon>Actinomycetota</taxon>
        <taxon>Actinomycetes</taxon>
        <taxon>Kineosporiales</taxon>
        <taxon>Kineosporiaceae</taxon>
        <taxon>Quadrisphaera</taxon>
    </lineage>
</organism>
<name>A0A5C8Z5C2_9ACTN</name>
<dbReference type="Pfam" id="PF00392">
    <property type="entry name" value="GntR"/>
    <property type="match status" value="1"/>
</dbReference>
<accession>A0A5C8Z5C2</accession>
<dbReference type="SUPFAM" id="SSF46785">
    <property type="entry name" value="Winged helix' DNA-binding domain"/>
    <property type="match status" value="1"/>
</dbReference>
<dbReference type="PANTHER" id="PTHR38445">
    <property type="entry name" value="HTH-TYPE TRANSCRIPTIONAL REPRESSOR YTRA"/>
    <property type="match status" value="1"/>
</dbReference>
<dbReference type="InterPro" id="IPR036388">
    <property type="entry name" value="WH-like_DNA-bd_sf"/>
</dbReference>
<gene>
    <name evidence="6" type="ORF">FMM08_19105</name>
</gene>
<feature type="domain" description="HTH gntR-type" evidence="5">
    <location>
        <begin position="6"/>
        <end position="74"/>
    </location>
</feature>
<dbReference type="InterPro" id="IPR000524">
    <property type="entry name" value="Tscrpt_reg_HTH_GntR"/>
</dbReference>
<dbReference type="OrthoDB" id="162505at2"/>
<keyword evidence="1" id="KW-0805">Transcription regulation</keyword>
<proteinExistence type="predicted"/>
<dbReference type="GO" id="GO:0003700">
    <property type="term" value="F:DNA-binding transcription factor activity"/>
    <property type="evidence" value="ECO:0007669"/>
    <property type="project" value="InterPro"/>
</dbReference>
<sequence length="147" mass="15383">MIDDGRPIFQQIADQIAAGIAAGAYPEGAQVPSTTELAAFHRINPATVGKGVNLLVEKGLLHKRRGLGMFVSEGARAALLADRTARFSDAFVAPLLDEARALGLGLDEVQRLITERAAQPAAAPPVPPSSGAPQQRGPATTRERSPL</sequence>
<dbReference type="PROSITE" id="PS50949">
    <property type="entry name" value="HTH_GNTR"/>
    <property type="match status" value="1"/>
</dbReference>
<evidence type="ECO:0000256" key="1">
    <source>
        <dbReference type="ARBA" id="ARBA00023015"/>
    </source>
</evidence>
<dbReference type="InterPro" id="IPR036390">
    <property type="entry name" value="WH_DNA-bd_sf"/>
</dbReference>
<keyword evidence="7" id="KW-1185">Reference proteome</keyword>
<keyword evidence="2" id="KW-0238">DNA-binding</keyword>
<dbReference type="EMBL" id="VKAC01000013">
    <property type="protein sequence ID" value="TXR52554.1"/>
    <property type="molecule type" value="Genomic_DNA"/>
</dbReference>